<comment type="caution">
    <text evidence="9">The sequence shown here is derived from an EMBL/GenBank/DDBJ whole genome shotgun (WGS) entry which is preliminary data.</text>
</comment>
<dbReference type="SMART" id="SM00849">
    <property type="entry name" value="Lactamase_B"/>
    <property type="match status" value="1"/>
</dbReference>
<evidence type="ECO:0000256" key="3">
    <source>
        <dbReference type="ARBA" id="ARBA00022723"/>
    </source>
</evidence>
<dbReference type="PANTHER" id="PTHR23131:SF0">
    <property type="entry name" value="ENDORIBONUCLEASE LACTB2"/>
    <property type="match status" value="1"/>
</dbReference>
<dbReference type="PANTHER" id="PTHR23131">
    <property type="entry name" value="ENDORIBONUCLEASE LACTB2"/>
    <property type="match status" value="1"/>
</dbReference>
<evidence type="ECO:0000313" key="10">
    <source>
        <dbReference type="Proteomes" id="UP000490939"/>
    </source>
</evidence>
<dbReference type="Gene3D" id="1.10.10.10">
    <property type="entry name" value="Winged helix-like DNA-binding domain superfamily/Winged helix DNA-binding domain"/>
    <property type="match status" value="1"/>
</dbReference>
<dbReference type="Pfam" id="PF00753">
    <property type="entry name" value="Lactamase_B"/>
    <property type="match status" value="1"/>
</dbReference>
<keyword evidence="10" id="KW-1185">Reference proteome</keyword>
<organism evidence="9 10">
    <name type="scientific">Venturia inaequalis</name>
    <name type="common">Apple scab fungus</name>
    <dbReference type="NCBI Taxonomy" id="5025"/>
    <lineage>
        <taxon>Eukaryota</taxon>
        <taxon>Fungi</taxon>
        <taxon>Dikarya</taxon>
        <taxon>Ascomycota</taxon>
        <taxon>Pezizomycotina</taxon>
        <taxon>Dothideomycetes</taxon>
        <taxon>Pleosporomycetidae</taxon>
        <taxon>Venturiales</taxon>
        <taxon>Venturiaceae</taxon>
        <taxon>Venturia</taxon>
    </lineage>
</organism>
<keyword evidence="4" id="KW-0378">Hydrolase</keyword>
<keyword evidence="3" id="KW-0479">Metal-binding</keyword>
<keyword evidence="7" id="KW-0732">Signal</keyword>
<protein>
    <recommendedName>
        <fullName evidence="8">Metallo-beta-lactamase domain-containing protein</fullName>
    </recommendedName>
</protein>
<evidence type="ECO:0000256" key="1">
    <source>
        <dbReference type="ARBA" id="ARBA00001947"/>
    </source>
</evidence>
<accession>A0A8H3VS37</accession>
<evidence type="ECO:0000256" key="4">
    <source>
        <dbReference type="ARBA" id="ARBA00022801"/>
    </source>
</evidence>
<dbReference type="SUPFAM" id="SSF56281">
    <property type="entry name" value="Metallo-hydrolase/oxidoreductase"/>
    <property type="match status" value="1"/>
</dbReference>
<dbReference type="EMBL" id="WNWR01000054">
    <property type="protein sequence ID" value="KAE9992557.1"/>
    <property type="molecule type" value="Genomic_DNA"/>
</dbReference>
<dbReference type="GO" id="GO:0044550">
    <property type="term" value="P:secondary metabolite biosynthetic process"/>
    <property type="evidence" value="ECO:0007669"/>
    <property type="project" value="UniProtKB-ARBA"/>
</dbReference>
<dbReference type="InterPro" id="IPR001279">
    <property type="entry name" value="Metallo-B-lactamas"/>
</dbReference>
<evidence type="ECO:0000256" key="5">
    <source>
        <dbReference type="ARBA" id="ARBA00022833"/>
    </source>
</evidence>
<dbReference type="AlphaFoldDB" id="A0A8H3VS37"/>
<dbReference type="Proteomes" id="UP000490939">
    <property type="component" value="Unassembled WGS sequence"/>
</dbReference>
<dbReference type="FunFam" id="3.60.15.10:FF:000041">
    <property type="entry name" value="Metallo-beta-lactamase domain protein"/>
    <property type="match status" value="1"/>
</dbReference>
<evidence type="ECO:0000256" key="6">
    <source>
        <dbReference type="ARBA" id="ARBA00050605"/>
    </source>
</evidence>
<comment type="similarity">
    <text evidence="2">Belongs to the metallo-beta-lactamase superfamily.</text>
</comment>
<feature type="signal peptide" evidence="7">
    <location>
        <begin position="1"/>
        <end position="15"/>
    </location>
</feature>
<dbReference type="InterPro" id="IPR036388">
    <property type="entry name" value="WH-like_DNA-bd_sf"/>
</dbReference>
<keyword evidence="5" id="KW-0862">Zinc</keyword>
<gene>
    <name evidence="9" type="ORF">EG327_008571</name>
</gene>
<name>A0A8H3VS37_VENIN</name>
<feature type="domain" description="Metallo-beta-lactamase" evidence="8">
    <location>
        <begin position="323"/>
        <end position="532"/>
    </location>
</feature>
<evidence type="ECO:0000313" key="9">
    <source>
        <dbReference type="EMBL" id="KAE9992557.1"/>
    </source>
</evidence>
<dbReference type="Gene3D" id="3.60.15.10">
    <property type="entry name" value="Ribonuclease Z/Hydroxyacylglutathione hydrolase-like"/>
    <property type="match status" value="1"/>
</dbReference>
<dbReference type="InterPro" id="IPR036866">
    <property type="entry name" value="RibonucZ/Hydroxyglut_hydro"/>
</dbReference>
<evidence type="ECO:0000256" key="2">
    <source>
        <dbReference type="ARBA" id="ARBA00007749"/>
    </source>
</evidence>
<feature type="chain" id="PRO_5034587843" description="Metallo-beta-lactamase domain-containing protein" evidence="7">
    <location>
        <begin position="16"/>
        <end position="587"/>
    </location>
</feature>
<sequence length="587" mass="64312">MKSLLLLICTSLVLGGPIQLDKRQLSQGFLDALPSGLKESVEGYGLKQFLSTLEWVLPIDKAVKTDVLQARIRTTAKRSRVMWGPYNFEASNKDAKPGPITQGAMEIGLQMDPNGQMGFKRLHGFCQDCTVIHGSAYVANEKGERLNVKDGVFIHHLGMLDPRRESKPLYSCNGKESAPYQSFLGSGVDESEYFYTSSNGSYNSGYYIKDGEIFSLQYEIINYTPTAQKWYIAADYEYVDGKAPGVEDVTVTALNSQSCFGWERAQIKPPPEKKQFTNTSPDFVMAQDGTVLRLMGHLHDGGENIELLLNNKTVCDSRATYGGKNSMHAQDGTVLESIEAMSACTDLIPIKKGDVVKLVSHYDVEKHPVAVLEELGGETCGGGIGVPELTGVPIFGEGQPSWISNIKKTLSSENATLESVILTHWHRDHVGGVKDVLTLSPKPTIYKNDPENGETNITNGQKFKTEGATLRAFHSPGHTQDHMSLIHEEEDALFTGDNVLGHGTAVFEDLPTYLTSLVAMSHIANGRGYPGHGAVIPNCPDKIREYISHRAMREREVIQVLGTAGEGRGMSVVEIVKIGRGDDGDWT</sequence>
<evidence type="ECO:0000256" key="7">
    <source>
        <dbReference type="SAM" id="SignalP"/>
    </source>
</evidence>
<proteinExistence type="inferred from homology"/>
<dbReference type="InterPro" id="IPR050662">
    <property type="entry name" value="Sec-metab_biosynth-thioest"/>
</dbReference>
<comment type="cofactor">
    <cofactor evidence="1">
        <name>Zn(2+)</name>
        <dbReference type="ChEBI" id="CHEBI:29105"/>
    </cofactor>
</comment>
<dbReference type="GO" id="GO:0046872">
    <property type="term" value="F:metal ion binding"/>
    <property type="evidence" value="ECO:0007669"/>
    <property type="project" value="UniProtKB-KW"/>
</dbReference>
<comment type="catalytic activity">
    <reaction evidence="6">
        <text>(3R)-atrochrysone 2-carbonyl-[ACP] + H2O = (3R)-atrochrysone 2-carboxylate + holo-[ACP] + H(+)</text>
        <dbReference type="Rhea" id="RHEA:64236"/>
        <dbReference type="Rhea" id="RHEA-COMP:9685"/>
        <dbReference type="Rhea" id="RHEA-COMP:20479"/>
        <dbReference type="ChEBI" id="CHEBI:15377"/>
        <dbReference type="ChEBI" id="CHEBI:15378"/>
        <dbReference type="ChEBI" id="CHEBI:64479"/>
        <dbReference type="ChEBI" id="CHEBI:234107"/>
        <dbReference type="ChEBI" id="CHEBI:234110"/>
    </reaction>
    <physiologicalReaction direction="left-to-right" evidence="6">
        <dbReference type="Rhea" id="RHEA:64237"/>
    </physiologicalReaction>
</comment>
<dbReference type="GO" id="GO:0016787">
    <property type="term" value="F:hydrolase activity"/>
    <property type="evidence" value="ECO:0007669"/>
    <property type="project" value="UniProtKB-KW"/>
</dbReference>
<evidence type="ECO:0000259" key="8">
    <source>
        <dbReference type="SMART" id="SM00849"/>
    </source>
</evidence>
<reference evidence="9 10" key="1">
    <citation type="submission" date="2019-07" db="EMBL/GenBank/DDBJ databases">
        <title>Venturia inaequalis Genome Resource.</title>
        <authorList>
            <person name="Lichtner F.J."/>
        </authorList>
    </citation>
    <scope>NUCLEOTIDE SEQUENCE [LARGE SCALE GENOMIC DNA]</scope>
    <source>
        <strain evidence="9 10">DMI_063113</strain>
    </source>
</reference>